<dbReference type="SUPFAM" id="SSF55874">
    <property type="entry name" value="ATPase domain of HSP90 chaperone/DNA topoisomerase II/histidine kinase"/>
    <property type="match status" value="1"/>
</dbReference>
<evidence type="ECO:0000256" key="8">
    <source>
        <dbReference type="ARBA" id="ARBA00022989"/>
    </source>
</evidence>
<evidence type="ECO:0000256" key="6">
    <source>
        <dbReference type="ARBA" id="ARBA00022692"/>
    </source>
</evidence>
<dbReference type="InterPro" id="IPR003594">
    <property type="entry name" value="HATPase_dom"/>
</dbReference>
<dbReference type="HOGENOM" id="CLU_000445_89_6_11"/>
<evidence type="ECO:0000256" key="9">
    <source>
        <dbReference type="ARBA" id="ARBA00023012"/>
    </source>
</evidence>
<evidence type="ECO:0000313" key="16">
    <source>
        <dbReference type="Proteomes" id="UP000008710"/>
    </source>
</evidence>
<dbReference type="AlphaFoldDB" id="Q0SBZ3"/>
<dbReference type="PROSITE" id="PS50885">
    <property type="entry name" value="HAMP"/>
    <property type="match status" value="1"/>
</dbReference>
<keyword evidence="4" id="KW-0597">Phosphoprotein</keyword>
<dbReference type="SMART" id="SM00387">
    <property type="entry name" value="HATPase_c"/>
    <property type="match status" value="1"/>
</dbReference>
<feature type="region of interest" description="Disordered" evidence="11">
    <location>
        <begin position="102"/>
        <end position="125"/>
    </location>
</feature>
<keyword evidence="7 15" id="KW-0418">Kinase</keyword>
<dbReference type="KEGG" id="rha:RHA1_ro03140"/>
<comment type="catalytic activity">
    <reaction evidence="1">
        <text>ATP + protein L-histidine = ADP + protein N-phospho-L-histidine.</text>
        <dbReference type="EC" id="2.7.13.3"/>
    </reaction>
</comment>
<dbReference type="CDD" id="cd06225">
    <property type="entry name" value="HAMP"/>
    <property type="match status" value="1"/>
</dbReference>
<dbReference type="SMART" id="SM00304">
    <property type="entry name" value="HAMP"/>
    <property type="match status" value="1"/>
</dbReference>
<keyword evidence="6 12" id="KW-0812">Transmembrane</keyword>
<dbReference type="InterPro" id="IPR003661">
    <property type="entry name" value="HisK_dim/P_dom"/>
</dbReference>
<feature type="transmembrane region" description="Helical" evidence="12">
    <location>
        <begin position="164"/>
        <end position="187"/>
    </location>
</feature>
<evidence type="ECO:0000256" key="2">
    <source>
        <dbReference type="ARBA" id="ARBA00004236"/>
    </source>
</evidence>
<proteinExistence type="predicted"/>
<evidence type="ECO:0000256" key="4">
    <source>
        <dbReference type="ARBA" id="ARBA00022553"/>
    </source>
</evidence>
<gene>
    <name evidence="15" type="ordered locus">RHA1_ro03140</name>
</gene>
<evidence type="ECO:0000256" key="3">
    <source>
        <dbReference type="ARBA" id="ARBA00012438"/>
    </source>
</evidence>
<dbReference type="InterPro" id="IPR036890">
    <property type="entry name" value="HATPase_C_sf"/>
</dbReference>
<keyword evidence="10 12" id="KW-0472">Membrane</keyword>
<evidence type="ECO:0000259" key="13">
    <source>
        <dbReference type="PROSITE" id="PS50109"/>
    </source>
</evidence>
<dbReference type="SMART" id="SM00388">
    <property type="entry name" value="HisKA"/>
    <property type="match status" value="1"/>
</dbReference>
<dbReference type="InterPro" id="IPR003660">
    <property type="entry name" value="HAMP_dom"/>
</dbReference>
<dbReference type="eggNOG" id="COG5002">
    <property type="taxonomic scope" value="Bacteria"/>
</dbReference>
<dbReference type="CDD" id="cd00082">
    <property type="entry name" value="HisKA"/>
    <property type="match status" value="1"/>
</dbReference>
<sequence length="472" mass="50174">MMTRMRSVPEWLRPSLWGLAIRSALAAGVVVTIALALGATALLFVLDRSLLSGLDDAATARAQDITTSLRSDPPADLDAQLLDTNQRITLVQVIDRAGQVVRTSDTDPGTPATDVRPPAGGPPVPGLIGRTERGADLRITAQGARGVDGEYTVLVGASEEPVEATLATVGGLLALGGPVIALVAAVVTYKLVRRSLRSVEHIRTQVATISSTDLGERIPVPAPRDEIAALTRTMNDMLARLEAGHTAQRRFVGDASHELRSPLATVTMALELADARPEMLDRELVRDTLLPEVTRMHLLVDDLLLLARADERGLPLRLGDVDLDDVVDTEVHRARGETGKTVTASLAAVRIGGDRTQLERVMRNLIDNAVRFAAHAVHVEVSLRGNTAQITVSDDGPGIPQPDRARVFERFVRLDNARERDRGGSGLGLAIVAEIVSAHRGSVRIGESAQGGVQVVVTLPATPVTPVSPAES</sequence>
<reference evidence="16" key="1">
    <citation type="journal article" date="2006" name="Proc. Natl. Acad. Sci. U.S.A.">
        <title>The complete genome of Rhodococcus sp. RHA1 provides insights into a catabolic powerhouse.</title>
        <authorList>
            <person name="McLeod M.P."/>
            <person name="Warren R.L."/>
            <person name="Hsiao W.W.L."/>
            <person name="Araki N."/>
            <person name="Myhre M."/>
            <person name="Fernandes C."/>
            <person name="Miyazawa D."/>
            <person name="Wong W."/>
            <person name="Lillquist A.L."/>
            <person name="Wang D."/>
            <person name="Dosanjh M."/>
            <person name="Hara H."/>
            <person name="Petrescu A."/>
            <person name="Morin R.D."/>
            <person name="Yang G."/>
            <person name="Stott J.M."/>
            <person name="Schein J.E."/>
            <person name="Shin H."/>
            <person name="Smailus D."/>
            <person name="Siddiqui A.S."/>
            <person name="Marra M.A."/>
            <person name="Jones S.J.M."/>
            <person name="Holt R."/>
            <person name="Brinkman F.S.L."/>
            <person name="Miyauchi K."/>
            <person name="Fukuda M."/>
            <person name="Davies J.E."/>
            <person name="Mohn W.W."/>
            <person name="Eltis L.D."/>
        </authorList>
    </citation>
    <scope>NUCLEOTIDE SEQUENCE [LARGE SCALE GENOMIC DNA]</scope>
    <source>
        <strain evidence="16">RHA1</strain>
    </source>
</reference>
<dbReference type="PANTHER" id="PTHR45436:SF5">
    <property type="entry name" value="SENSOR HISTIDINE KINASE TRCS"/>
    <property type="match status" value="1"/>
</dbReference>
<organism evidence="15 16">
    <name type="scientific">Rhodococcus jostii (strain RHA1)</name>
    <dbReference type="NCBI Taxonomy" id="101510"/>
    <lineage>
        <taxon>Bacteria</taxon>
        <taxon>Bacillati</taxon>
        <taxon>Actinomycetota</taxon>
        <taxon>Actinomycetes</taxon>
        <taxon>Mycobacteriales</taxon>
        <taxon>Nocardiaceae</taxon>
        <taxon>Rhodococcus</taxon>
    </lineage>
</organism>
<keyword evidence="9" id="KW-0902">Two-component regulatory system</keyword>
<dbReference type="Pfam" id="PF00672">
    <property type="entry name" value="HAMP"/>
    <property type="match status" value="1"/>
</dbReference>
<evidence type="ECO:0000256" key="5">
    <source>
        <dbReference type="ARBA" id="ARBA00022679"/>
    </source>
</evidence>
<feature type="transmembrane region" description="Helical" evidence="12">
    <location>
        <begin position="21"/>
        <end position="46"/>
    </location>
</feature>
<dbReference type="InterPro" id="IPR005467">
    <property type="entry name" value="His_kinase_dom"/>
</dbReference>
<feature type="domain" description="HAMP" evidence="14">
    <location>
        <begin position="193"/>
        <end position="246"/>
    </location>
</feature>
<dbReference type="Gene3D" id="6.10.340.10">
    <property type="match status" value="1"/>
</dbReference>
<dbReference type="InterPro" id="IPR004358">
    <property type="entry name" value="Sig_transdc_His_kin-like_C"/>
</dbReference>
<dbReference type="Proteomes" id="UP000008710">
    <property type="component" value="Chromosome"/>
</dbReference>
<dbReference type="InterPro" id="IPR036097">
    <property type="entry name" value="HisK_dim/P_sf"/>
</dbReference>
<dbReference type="SUPFAM" id="SSF158472">
    <property type="entry name" value="HAMP domain-like"/>
    <property type="match status" value="1"/>
</dbReference>
<evidence type="ECO:0000259" key="14">
    <source>
        <dbReference type="PROSITE" id="PS50885"/>
    </source>
</evidence>
<dbReference type="EMBL" id="CP000431">
    <property type="protein sequence ID" value="ABG94943.1"/>
    <property type="molecule type" value="Genomic_DNA"/>
</dbReference>
<evidence type="ECO:0000256" key="11">
    <source>
        <dbReference type="SAM" id="MobiDB-lite"/>
    </source>
</evidence>
<comment type="subcellular location">
    <subcellularLocation>
        <location evidence="2">Cell membrane</location>
    </subcellularLocation>
</comment>
<dbReference type="GO" id="GO:0000155">
    <property type="term" value="F:phosphorelay sensor kinase activity"/>
    <property type="evidence" value="ECO:0007669"/>
    <property type="project" value="InterPro"/>
</dbReference>
<evidence type="ECO:0000313" key="15">
    <source>
        <dbReference type="EMBL" id="ABG94943.1"/>
    </source>
</evidence>
<dbReference type="Gene3D" id="1.10.287.130">
    <property type="match status" value="1"/>
</dbReference>
<protein>
    <recommendedName>
        <fullName evidence="3">histidine kinase</fullName>
        <ecNumber evidence="3">2.7.13.3</ecNumber>
    </recommendedName>
</protein>
<dbReference type="PRINTS" id="PR00344">
    <property type="entry name" value="BCTRLSENSOR"/>
</dbReference>
<keyword evidence="8 12" id="KW-1133">Transmembrane helix</keyword>
<dbReference type="Pfam" id="PF00512">
    <property type="entry name" value="HisKA"/>
    <property type="match status" value="1"/>
</dbReference>
<dbReference type="SUPFAM" id="SSF47384">
    <property type="entry name" value="Homodimeric domain of signal transducing histidine kinase"/>
    <property type="match status" value="1"/>
</dbReference>
<dbReference type="Pfam" id="PF02518">
    <property type="entry name" value="HATPase_c"/>
    <property type="match status" value="1"/>
</dbReference>
<dbReference type="CDD" id="cd00075">
    <property type="entry name" value="HATPase"/>
    <property type="match status" value="1"/>
</dbReference>
<feature type="domain" description="Histidine kinase" evidence="13">
    <location>
        <begin position="254"/>
        <end position="463"/>
    </location>
</feature>
<dbReference type="Gene3D" id="3.30.565.10">
    <property type="entry name" value="Histidine kinase-like ATPase, C-terminal domain"/>
    <property type="match status" value="1"/>
</dbReference>
<dbReference type="GO" id="GO:0005886">
    <property type="term" value="C:plasma membrane"/>
    <property type="evidence" value="ECO:0007669"/>
    <property type="project" value="UniProtKB-SubCell"/>
</dbReference>
<evidence type="ECO:0000256" key="10">
    <source>
        <dbReference type="ARBA" id="ARBA00023136"/>
    </source>
</evidence>
<accession>Q0SBZ3</accession>
<dbReference type="EC" id="2.7.13.3" evidence="3"/>
<dbReference type="PROSITE" id="PS50109">
    <property type="entry name" value="HIS_KIN"/>
    <property type="match status" value="1"/>
</dbReference>
<dbReference type="PANTHER" id="PTHR45436">
    <property type="entry name" value="SENSOR HISTIDINE KINASE YKOH"/>
    <property type="match status" value="1"/>
</dbReference>
<name>Q0SBZ3_RHOJR</name>
<evidence type="ECO:0000256" key="12">
    <source>
        <dbReference type="SAM" id="Phobius"/>
    </source>
</evidence>
<evidence type="ECO:0000256" key="7">
    <source>
        <dbReference type="ARBA" id="ARBA00022777"/>
    </source>
</evidence>
<keyword evidence="5" id="KW-0808">Transferase</keyword>
<evidence type="ECO:0000256" key="1">
    <source>
        <dbReference type="ARBA" id="ARBA00000085"/>
    </source>
</evidence>
<dbReference type="InterPro" id="IPR050428">
    <property type="entry name" value="TCS_sensor_his_kinase"/>
</dbReference>